<proteinExistence type="predicted"/>
<organism evidence="1 2">
    <name type="scientific">Candidatus Nitrobium versatile</name>
    <dbReference type="NCBI Taxonomy" id="2884831"/>
    <lineage>
        <taxon>Bacteria</taxon>
        <taxon>Pseudomonadati</taxon>
        <taxon>Nitrospirota</taxon>
        <taxon>Nitrospiria</taxon>
        <taxon>Nitrospirales</taxon>
        <taxon>Nitrospiraceae</taxon>
        <taxon>Candidatus Nitrobium</taxon>
    </lineage>
</organism>
<protein>
    <submittedName>
        <fullName evidence="1">Uncharacterized protein</fullName>
    </submittedName>
</protein>
<accession>A0A953J8Y9</accession>
<evidence type="ECO:0000313" key="1">
    <source>
        <dbReference type="EMBL" id="MBZ0155309.1"/>
    </source>
</evidence>
<comment type="caution">
    <text evidence="1">The sequence shown here is derived from an EMBL/GenBank/DDBJ whole genome shotgun (WGS) entry which is preliminary data.</text>
</comment>
<dbReference type="Proteomes" id="UP000705867">
    <property type="component" value="Unassembled WGS sequence"/>
</dbReference>
<dbReference type="EMBL" id="JAIOIV010000028">
    <property type="protein sequence ID" value="MBZ0155309.1"/>
    <property type="molecule type" value="Genomic_DNA"/>
</dbReference>
<evidence type="ECO:0000313" key="2">
    <source>
        <dbReference type="Proteomes" id="UP000705867"/>
    </source>
</evidence>
<sequence length="133" mass="15034">MKFIKIIFGLFMSIVFLFPIVASAGRLSEPEELARLINKISERQSKNLKQFEKKTKAYFFDTQKPETIEGLLKELQPGEIITTLVFSNLSKKPAKDIVAMKKAGVDWPDMAAKMKINLKAAVKEVKDFRLGIG</sequence>
<reference evidence="1" key="1">
    <citation type="journal article" date="2021" name="bioRxiv">
        <title>Unraveling nitrogen, sulfur and carbon metabolic pathways and microbial community transcriptional responses to substrate deprivation and toxicity stresses in a bioreactor mimicking anoxic brackish coastal sediment conditions.</title>
        <authorList>
            <person name="Martins P.D."/>
            <person name="Echeveste M.J."/>
            <person name="Arshad A."/>
            <person name="Kurth J."/>
            <person name="Ouboter H."/>
            <person name="Jetten M.S.M."/>
            <person name="Welte C.U."/>
        </authorList>
    </citation>
    <scope>NUCLEOTIDE SEQUENCE</scope>
    <source>
        <strain evidence="1">MAG_39</strain>
    </source>
</reference>
<dbReference type="AlphaFoldDB" id="A0A953J8Y9"/>
<reference evidence="1" key="2">
    <citation type="submission" date="2021-08" db="EMBL/GenBank/DDBJ databases">
        <authorList>
            <person name="Dalcin Martins P."/>
        </authorList>
    </citation>
    <scope>NUCLEOTIDE SEQUENCE</scope>
    <source>
        <strain evidence="1">MAG_39</strain>
    </source>
</reference>
<gene>
    <name evidence="1" type="ORF">K8I29_03730</name>
</gene>
<name>A0A953J8Y9_9BACT</name>